<organism evidence="2 4">
    <name type="scientific">Friedmanniomyces endolithicus</name>
    <dbReference type="NCBI Taxonomy" id="329885"/>
    <lineage>
        <taxon>Eukaryota</taxon>
        <taxon>Fungi</taxon>
        <taxon>Dikarya</taxon>
        <taxon>Ascomycota</taxon>
        <taxon>Pezizomycotina</taxon>
        <taxon>Dothideomycetes</taxon>
        <taxon>Dothideomycetidae</taxon>
        <taxon>Mycosphaerellales</taxon>
        <taxon>Teratosphaeriaceae</taxon>
        <taxon>Friedmanniomyces</taxon>
    </lineage>
</organism>
<evidence type="ECO:0000313" key="2">
    <source>
        <dbReference type="EMBL" id="KAK0325729.1"/>
    </source>
</evidence>
<feature type="region of interest" description="Disordered" evidence="1">
    <location>
        <begin position="1"/>
        <end position="48"/>
    </location>
</feature>
<accession>A0AAN6FZD8</accession>
<comment type="caution">
    <text evidence="2">The sequence shown here is derived from an EMBL/GenBank/DDBJ whole genome shotgun (WGS) entry which is preliminary data.</text>
</comment>
<dbReference type="EMBL" id="JAUJLE010000077">
    <property type="protein sequence ID" value="KAK0988913.1"/>
    <property type="molecule type" value="Genomic_DNA"/>
</dbReference>
<dbReference type="EMBL" id="JASUXU010000006">
    <property type="protein sequence ID" value="KAK0325729.1"/>
    <property type="molecule type" value="Genomic_DNA"/>
</dbReference>
<protein>
    <submittedName>
        <fullName evidence="2">Uncharacterized protein</fullName>
    </submittedName>
</protein>
<name>A0AAN6FZD8_9PEZI</name>
<evidence type="ECO:0000313" key="4">
    <source>
        <dbReference type="Proteomes" id="UP001168146"/>
    </source>
</evidence>
<proteinExistence type="predicted"/>
<feature type="compositionally biased region" description="Pro residues" evidence="1">
    <location>
        <begin position="38"/>
        <end position="47"/>
    </location>
</feature>
<feature type="compositionally biased region" description="Pro residues" evidence="1">
    <location>
        <begin position="9"/>
        <end position="22"/>
    </location>
</feature>
<dbReference type="AlphaFoldDB" id="A0AAN6FZD8"/>
<feature type="compositionally biased region" description="Basic and acidic residues" evidence="1">
    <location>
        <begin position="158"/>
        <end position="168"/>
    </location>
</feature>
<keyword evidence="5" id="KW-1185">Reference proteome</keyword>
<evidence type="ECO:0000256" key="1">
    <source>
        <dbReference type="SAM" id="MobiDB-lite"/>
    </source>
</evidence>
<reference evidence="2" key="1">
    <citation type="submission" date="2021-12" db="EMBL/GenBank/DDBJ databases">
        <title>Black yeast isolated from Biological Soil Crust.</title>
        <authorList>
            <person name="Kurbessoian T."/>
        </authorList>
    </citation>
    <scope>NUCLEOTIDE SEQUENCE</scope>
    <source>
        <strain evidence="2">CCFEE 5208</strain>
    </source>
</reference>
<sequence>MTLITTDSRPPPLPPPTVPLPTPSTTGPLPATDDEIAPEPPLPPPPFATVAATSPLEAPHDFDTLSQAVSTNLEHLAAWHEESGKPYARRKAGMLRRGERRARELVGELAGLQRVGDEVEEDQEVDWMGVAERLEAYSREGVGGDGNGEVGREEVEAQSVEDRTEETGIHVPTPLPSDNNEQRTPVKNAAVQTPVVSLPDPHWATLAAHDIATVSRIVVAANMLRLTLPDVADAVEAFGVRVCGQRAWADRVGYYEGWEIAGSVDDARALLEGVSGMLGVGDGGELGGIIGLL</sequence>
<feature type="region of interest" description="Disordered" evidence="1">
    <location>
        <begin position="158"/>
        <end position="183"/>
    </location>
</feature>
<gene>
    <name evidence="2" type="ORF">LTR82_003266</name>
    <name evidence="3" type="ORF">LTR91_009435</name>
</gene>
<dbReference type="Proteomes" id="UP001175353">
    <property type="component" value="Unassembled WGS sequence"/>
</dbReference>
<reference evidence="3" key="2">
    <citation type="submission" date="2023-06" db="EMBL/GenBank/DDBJ databases">
        <title>Black Yeasts Isolated from many extreme environments.</title>
        <authorList>
            <person name="Coleine C."/>
            <person name="Stajich J.E."/>
            <person name="Selbmann L."/>
        </authorList>
    </citation>
    <scope>NUCLEOTIDE SEQUENCE</scope>
    <source>
        <strain evidence="3">CCFEE 5200</strain>
    </source>
</reference>
<dbReference type="Proteomes" id="UP001168146">
    <property type="component" value="Unassembled WGS sequence"/>
</dbReference>
<evidence type="ECO:0000313" key="3">
    <source>
        <dbReference type="EMBL" id="KAK0988913.1"/>
    </source>
</evidence>
<evidence type="ECO:0000313" key="5">
    <source>
        <dbReference type="Proteomes" id="UP001175353"/>
    </source>
</evidence>